<comment type="caution">
    <text evidence="1">The sequence shown here is derived from an EMBL/GenBank/DDBJ whole genome shotgun (WGS) entry which is preliminary data.</text>
</comment>
<gene>
    <name evidence="1" type="ORF">FCALED_LOCUS13071</name>
</gene>
<dbReference type="OrthoDB" id="2420210at2759"/>
<dbReference type="EMBL" id="CAJVPQ010007113">
    <property type="protein sequence ID" value="CAG8693083.1"/>
    <property type="molecule type" value="Genomic_DNA"/>
</dbReference>
<reference evidence="1" key="1">
    <citation type="submission" date="2021-06" db="EMBL/GenBank/DDBJ databases">
        <authorList>
            <person name="Kallberg Y."/>
            <person name="Tangrot J."/>
            <person name="Rosling A."/>
        </authorList>
    </citation>
    <scope>NUCLEOTIDE SEQUENCE</scope>
    <source>
        <strain evidence="1">UK204</strain>
    </source>
</reference>
<evidence type="ECO:0000313" key="2">
    <source>
        <dbReference type="Proteomes" id="UP000789570"/>
    </source>
</evidence>
<feature type="non-terminal residue" evidence="1">
    <location>
        <position position="211"/>
    </location>
</feature>
<dbReference type="AlphaFoldDB" id="A0A9N9ES76"/>
<keyword evidence="2" id="KW-1185">Reference proteome</keyword>
<dbReference type="Proteomes" id="UP000789570">
    <property type="component" value="Unassembled WGS sequence"/>
</dbReference>
<organism evidence="1 2">
    <name type="scientific">Funneliformis caledonium</name>
    <dbReference type="NCBI Taxonomy" id="1117310"/>
    <lineage>
        <taxon>Eukaryota</taxon>
        <taxon>Fungi</taxon>
        <taxon>Fungi incertae sedis</taxon>
        <taxon>Mucoromycota</taxon>
        <taxon>Glomeromycotina</taxon>
        <taxon>Glomeromycetes</taxon>
        <taxon>Glomerales</taxon>
        <taxon>Glomeraceae</taxon>
        <taxon>Funneliformis</taxon>
    </lineage>
</organism>
<accession>A0A9N9ES76</accession>
<name>A0A9N9ES76_9GLOM</name>
<sequence length="211" mass="24636">ITVNSQAGYYHIKMDNEKTWVDFRIDENDLTTPIASDFQPDRFRSLIRYIKSDGKLSIPFTIGINILSIIRLLKDSVYKKYPELYSKLQVFIKVQEMTKKMIRTIEKKGKRLRSELQSTSTGKLVHNGICITSDIKPVSSESFYMVLFEHKQTKNKLYNANRQIKRLKVQCDHYFDIVEKEDNDDDELLALMIQDSIKEEKLGSTLLISTE</sequence>
<evidence type="ECO:0000313" key="1">
    <source>
        <dbReference type="EMBL" id="CAG8693083.1"/>
    </source>
</evidence>
<protein>
    <submittedName>
        <fullName evidence="1">8049_t:CDS:1</fullName>
    </submittedName>
</protein>
<proteinExistence type="predicted"/>